<dbReference type="Proteomes" id="UP000682416">
    <property type="component" value="Chromosome"/>
</dbReference>
<reference evidence="1" key="1">
    <citation type="submission" date="2021-05" db="EMBL/GenBank/DDBJ databases">
        <authorList>
            <person name="Kaiqin L."/>
            <person name="Jian G."/>
        </authorList>
    </citation>
    <scope>NUCLEOTIDE SEQUENCE</scope>
    <source>
        <strain evidence="1">HDS5</strain>
    </source>
</reference>
<organism evidence="1 2">
    <name type="scientific">Nocardiopsis eucommiae</name>
    <dbReference type="NCBI Taxonomy" id="2831970"/>
    <lineage>
        <taxon>Bacteria</taxon>
        <taxon>Bacillati</taxon>
        <taxon>Actinomycetota</taxon>
        <taxon>Actinomycetes</taxon>
        <taxon>Streptosporangiales</taxon>
        <taxon>Nocardiopsidaceae</taxon>
        <taxon>Nocardiopsis</taxon>
    </lineage>
</organism>
<proteinExistence type="predicted"/>
<dbReference type="RefSeq" id="WP_378738869.1">
    <property type="nucleotide sequence ID" value="NZ_CBDRIY010000005.1"/>
</dbReference>
<dbReference type="Pfam" id="PF10604">
    <property type="entry name" value="Polyketide_cyc2"/>
    <property type="match status" value="1"/>
</dbReference>
<sequence length="156" mass="18363">MAVKVEYDILIDAPYDLVWEVTNDVASWADLFAPSYESVDVIHQEGDTIRFRITKVPDEEGRVMTWVSDRTMDREAGQTRAARVETGPFEFMHIVWDYEQEPEGVRLTWNYEFAVKPECPWSEDRMEQHFDESVPEEMSKVRERIEARARELAETV</sequence>
<evidence type="ECO:0000313" key="1">
    <source>
        <dbReference type="EMBL" id="QVJ01311.1"/>
    </source>
</evidence>
<dbReference type="InterPro" id="IPR019587">
    <property type="entry name" value="Polyketide_cyclase/dehydratase"/>
</dbReference>
<keyword evidence="2" id="KW-1185">Reference proteome</keyword>
<dbReference type="KEGG" id="nec:KGD82_24795"/>
<accession>A0A975QJ58</accession>
<gene>
    <name evidence="1" type="ORF">KGD82_24795</name>
</gene>
<dbReference type="Gene3D" id="3.30.530.20">
    <property type="match status" value="1"/>
</dbReference>
<name>A0A975QJ58_9ACTN</name>
<dbReference type="InterPro" id="IPR023393">
    <property type="entry name" value="START-like_dom_sf"/>
</dbReference>
<evidence type="ECO:0000313" key="2">
    <source>
        <dbReference type="Proteomes" id="UP000682416"/>
    </source>
</evidence>
<protein>
    <submittedName>
        <fullName evidence="1">SRPBCC family protein</fullName>
    </submittedName>
</protein>
<dbReference type="SUPFAM" id="SSF55961">
    <property type="entry name" value="Bet v1-like"/>
    <property type="match status" value="1"/>
</dbReference>
<dbReference type="AlphaFoldDB" id="A0A975QJ58"/>
<dbReference type="EMBL" id="CP074402">
    <property type="protein sequence ID" value="QVJ01311.1"/>
    <property type="molecule type" value="Genomic_DNA"/>
</dbReference>